<dbReference type="CDD" id="cd00130">
    <property type="entry name" value="PAS"/>
    <property type="match status" value="1"/>
</dbReference>
<dbReference type="SMART" id="SM00091">
    <property type="entry name" value="PAS"/>
    <property type="match status" value="2"/>
</dbReference>
<dbReference type="Pfam" id="PF02518">
    <property type="entry name" value="HATPase_c"/>
    <property type="match status" value="1"/>
</dbReference>
<dbReference type="InterPro" id="IPR036890">
    <property type="entry name" value="HATPase_C_sf"/>
</dbReference>
<feature type="domain" description="HAMP" evidence="16">
    <location>
        <begin position="240"/>
        <end position="294"/>
    </location>
</feature>
<dbReference type="PROSITE" id="PS50109">
    <property type="entry name" value="HIS_KIN"/>
    <property type="match status" value="1"/>
</dbReference>
<reference evidence="18" key="1">
    <citation type="submission" date="2012-11" db="EMBL/GenBank/DDBJ databases">
        <authorList>
            <person name="Lucero-Rivera Y.E."/>
            <person name="Tovar-Ramirez D."/>
        </authorList>
    </citation>
    <scope>NUCLEOTIDE SEQUENCE [LARGE SCALE GENOMIC DNA]</scope>
    <source>
        <strain evidence="18">Araruama</strain>
    </source>
</reference>
<feature type="modified residue" description="4-aspartylphosphate" evidence="10">
    <location>
        <position position="891"/>
    </location>
</feature>
<evidence type="ECO:0000313" key="18">
    <source>
        <dbReference type="Proteomes" id="UP000189670"/>
    </source>
</evidence>
<keyword evidence="11" id="KW-0472">Membrane</keyword>
<dbReference type="InterPro" id="IPR000014">
    <property type="entry name" value="PAS"/>
</dbReference>
<dbReference type="PRINTS" id="PR00344">
    <property type="entry name" value="BCTRLSENSOR"/>
</dbReference>
<dbReference type="PANTHER" id="PTHR43065">
    <property type="entry name" value="SENSOR HISTIDINE KINASE"/>
    <property type="match status" value="1"/>
</dbReference>
<feature type="transmembrane region" description="Helical" evidence="11">
    <location>
        <begin position="215"/>
        <end position="235"/>
    </location>
</feature>
<dbReference type="Gene3D" id="3.30.450.20">
    <property type="entry name" value="PAS domain"/>
    <property type="match status" value="2"/>
</dbReference>
<dbReference type="SUPFAM" id="SSF55785">
    <property type="entry name" value="PYP-like sensor domain (PAS domain)"/>
    <property type="match status" value="2"/>
</dbReference>
<evidence type="ECO:0000256" key="7">
    <source>
        <dbReference type="ARBA" id="ARBA00022777"/>
    </source>
</evidence>
<evidence type="ECO:0000259" key="14">
    <source>
        <dbReference type="PROSITE" id="PS50112"/>
    </source>
</evidence>
<keyword evidence="7 17" id="KW-0418">Kinase</keyword>
<dbReference type="InterPro" id="IPR001610">
    <property type="entry name" value="PAC"/>
</dbReference>
<dbReference type="PROSITE" id="PS50112">
    <property type="entry name" value="PAS"/>
    <property type="match status" value="1"/>
</dbReference>
<evidence type="ECO:0000256" key="9">
    <source>
        <dbReference type="ARBA" id="ARBA00023012"/>
    </source>
</evidence>
<keyword evidence="9" id="KW-0902">Two-component regulatory system</keyword>
<protein>
    <recommendedName>
        <fullName evidence="3">histidine kinase</fullName>
        <ecNumber evidence="3">2.7.13.3</ecNumber>
    </recommendedName>
</protein>
<dbReference type="EC" id="2.7.13.3" evidence="3"/>
<dbReference type="Pfam" id="PF00989">
    <property type="entry name" value="PAS"/>
    <property type="match status" value="1"/>
</dbReference>
<dbReference type="SMART" id="SM00448">
    <property type="entry name" value="REC"/>
    <property type="match status" value="1"/>
</dbReference>
<dbReference type="SMART" id="SM00086">
    <property type="entry name" value="PAC"/>
    <property type="match status" value="1"/>
</dbReference>
<dbReference type="NCBIfam" id="TIGR00229">
    <property type="entry name" value="sensory_box"/>
    <property type="match status" value="1"/>
</dbReference>
<dbReference type="InterPro" id="IPR003661">
    <property type="entry name" value="HisK_dim/P_dom"/>
</dbReference>
<name>A0A1V1P1T4_9BACT</name>
<evidence type="ECO:0000256" key="2">
    <source>
        <dbReference type="ARBA" id="ARBA00004370"/>
    </source>
</evidence>
<dbReference type="PROSITE" id="PS50113">
    <property type="entry name" value="PAC"/>
    <property type="match status" value="1"/>
</dbReference>
<gene>
    <name evidence="17" type="ORF">OMM_04370</name>
</gene>
<dbReference type="GO" id="GO:0016020">
    <property type="term" value="C:membrane"/>
    <property type="evidence" value="ECO:0007669"/>
    <property type="project" value="UniProtKB-SubCell"/>
</dbReference>
<dbReference type="AlphaFoldDB" id="A0A1V1P1T4"/>
<dbReference type="InterPro" id="IPR001789">
    <property type="entry name" value="Sig_transdc_resp-reg_receiver"/>
</dbReference>
<dbReference type="PROSITE" id="PS50110">
    <property type="entry name" value="RESPONSE_REGULATORY"/>
    <property type="match status" value="1"/>
</dbReference>
<dbReference type="Gene3D" id="6.10.340.10">
    <property type="match status" value="1"/>
</dbReference>
<accession>A0A1V1P1T4</accession>
<dbReference type="InterPro" id="IPR003660">
    <property type="entry name" value="HAMP_dom"/>
</dbReference>
<dbReference type="InterPro" id="IPR036097">
    <property type="entry name" value="HisK_dim/P_sf"/>
</dbReference>
<evidence type="ECO:0000256" key="11">
    <source>
        <dbReference type="SAM" id="Phobius"/>
    </source>
</evidence>
<feature type="domain" description="Response regulatory" evidence="13">
    <location>
        <begin position="837"/>
        <end position="957"/>
    </location>
</feature>
<organism evidence="17 18">
    <name type="scientific">Candidatus Magnetoglobus multicellularis str. Araruama</name>
    <dbReference type="NCBI Taxonomy" id="890399"/>
    <lineage>
        <taxon>Bacteria</taxon>
        <taxon>Pseudomonadati</taxon>
        <taxon>Thermodesulfobacteriota</taxon>
        <taxon>Desulfobacteria</taxon>
        <taxon>Desulfobacterales</taxon>
        <taxon>Desulfobacteraceae</taxon>
        <taxon>Candidatus Magnetoglobus</taxon>
    </lineage>
</organism>
<dbReference type="InterPro" id="IPR035965">
    <property type="entry name" value="PAS-like_dom_sf"/>
</dbReference>
<sequence length="957" mass="107199">MTISKRFFLYTGTLFFITGLIFISLLNMYMRQNALMDARQKAREMIDCKLAIHSYFSQQLKPSLFKTLAKDQSSDYFDPTWMSSTFAIREMSNYSKSYNKSGILYKECAINARSPLNEANPYEKNFIKQVNQNPDLVTTSCIQKIKNQNFLVVLRRGEVMEAACMRCHSDPDKAPGGLTKVYGTDRGFYRKKGTFVSAISIRIPLDEAYASANHLSLRLSGIMVGLLIFLFLMQYMMNQKWIFKPLAQLQDHANLIISDKKNLGKHLKLPQGKELKDLTQTFNHMSCTLKDTMDNLDTILGKRTKKLTDLNNQLLAEIAARQDAEKQIKASSARYKGIFENTKNGIAVYRAVNDGDDFIFVEFNRGGEIIEKVDRQDLIGHRLTEKFPGVRQYGLFTVLQRVWKTGQPEYFPLGFYQDGRVSGWRDNYVYRLDSGEVVALYNDETDRKKAEEALALEKERLFVTLQSIGDGVIATDQQGTILLINRIAEQLTGWTASDAIGKQISQVFKIINEQTRKQCRNPVDKVMNTGRIIGLANHTMLVSHDGTERMIADSGAPIFNRNNEIIGVVLVFRDITQEQKIDQQLRQAQKMEAIGTLAGGIAHDFNNMLGVVTGNTSYAKSLLHESDELFQVLSDIQDAIKKAQELTLQLLTFSKGGEPIKKITNLHKLIIDSAKFVTRGSSCKCQFDIAPDLWSAEVDSGQIHQVISNIVINASQAMPEGGVIDIAAANISVEKPHQEKYPVPCGKYVKIAIKDYGIGIAQKHMDKIFNPYFTTKQKGSGLGLATSYSIIKRHLGHIQVHSQLNQGSVFTIYLKGSMVEAKNISSKTTVEHMGQGKILIMDDDPAILKMAGRMFSRMGYQTEFATDGKQAIEMYESAMESATPFAFVILDLTVPGGMGGALTIPELLKIDPNIKAIVSSGYSNDPIMSHYEDYGFMGVIPKPYTKSQISEVLNALA</sequence>
<evidence type="ECO:0000256" key="10">
    <source>
        <dbReference type="PROSITE-ProRule" id="PRU00169"/>
    </source>
</evidence>
<evidence type="ECO:0000259" key="12">
    <source>
        <dbReference type="PROSITE" id="PS50109"/>
    </source>
</evidence>
<feature type="domain" description="Histidine kinase" evidence="12">
    <location>
        <begin position="600"/>
        <end position="818"/>
    </location>
</feature>
<dbReference type="SUPFAM" id="SSF47384">
    <property type="entry name" value="Homodimeric domain of signal transducing histidine kinase"/>
    <property type="match status" value="1"/>
</dbReference>
<evidence type="ECO:0000256" key="4">
    <source>
        <dbReference type="ARBA" id="ARBA00022553"/>
    </source>
</evidence>
<dbReference type="GO" id="GO:0000155">
    <property type="term" value="F:phosphorelay sensor kinase activity"/>
    <property type="evidence" value="ECO:0007669"/>
    <property type="project" value="InterPro"/>
</dbReference>
<keyword evidence="6" id="KW-0547">Nucleotide-binding</keyword>
<evidence type="ECO:0000256" key="3">
    <source>
        <dbReference type="ARBA" id="ARBA00012438"/>
    </source>
</evidence>
<dbReference type="Pfam" id="PF00072">
    <property type="entry name" value="Response_reg"/>
    <property type="match status" value="1"/>
</dbReference>
<comment type="caution">
    <text evidence="17">The sequence shown here is derived from an EMBL/GenBank/DDBJ whole genome shotgun (WGS) entry which is preliminary data.</text>
</comment>
<evidence type="ECO:0000259" key="13">
    <source>
        <dbReference type="PROSITE" id="PS50110"/>
    </source>
</evidence>
<dbReference type="SUPFAM" id="SSF55874">
    <property type="entry name" value="ATPase domain of HSP90 chaperone/DNA topoisomerase II/histidine kinase"/>
    <property type="match status" value="1"/>
</dbReference>
<comment type="catalytic activity">
    <reaction evidence="1">
        <text>ATP + protein L-histidine = ADP + protein N-phospho-L-histidine.</text>
        <dbReference type="EC" id="2.7.13.3"/>
    </reaction>
</comment>
<dbReference type="InterPro" id="IPR021796">
    <property type="entry name" value="Tll0287-like_dom"/>
</dbReference>
<dbReference type="GO" id="GO:0006355">
    <property type="term" value="P:regulation of DNA-templated transcription"/>
    <property type="evidence" value="ECO:0007669"/>
    <property type="project" value="InterPro"/>
</dbReference>
<dbReference type="Proteomes" id="UP000189670">
    <property type="component" value="Unassembled WGS sequence"/>
</dbReference>
<evidence type="ECO:0000256" key="6">
    <source>
        <dbReference type="ARBA" id="ARBA00022741"/>
    </source>
</evidence>
<dbReference type="InterPro" id="IPR011006">
    <property type="entry name" value="CheY-like_superfamily"/>
</dbReference>
<dbReference type="InterPro" id="IPR013767">
    <property type="entry name" value="PAS_fold"/>
</dbReference>
<dbReference type="EMBL" id="ATBP01000840">
    <property type="protein sequence ID" value="ETR68763.1"/>
    <property type="molecule type" value="Genomic_DNA"/>
</dbReference>
<keyword evidence="11" id="KW-1133">Transmembrane helix</keyword>
<keyword evidence="11" id="KW-0812">Transmembrane</keyword>
<evidence type="ECO:0000256" key="1">
    <source>
        <dbReference type="ARBA" id="ARBA00000085"/>
    </source>
</evidence>
<dbReference type="InterPro" id="IPR005467">
    <property type="entry name" value="His_kinase_dom"/>
</dbReference>
<feature type="domain" description="PAS" evidence="14">
    <location>
        <begin position="457"/>
        <end position="530"/>
    </location>
</feature>
<evidence type="ECO:0000256" key="8">
    <source>
        <dbReference type="ARBA" id="ARBA00022840"/>
    </source>
</evidence>
<evidence type="ECO:0000256" key="5">
    <source>
        <dbReference type="ARBA" id="ARBA00022679"/>
    </source>
</evidence>
<feature type="transmembrane region" description="Helical" evidence="11">
    <location>
        <begin position="7"/>
        <end position="30"/>
    </location>
</feature>
<evidence type="ECO:0000259" key="15">
    <source>
        <dbReference type="PROSITE" id="PS50113"/>
    </source>
</evidence>
<evidence type="ECO:0000313" key="17">
    <source>
        <dbReference type="EMBL" id="ETR68763.1"/>
    </source>
</evidence>
<dbReference type="Gene3D" id="3.30.565.10">
    <property type="entry name" value="Histidine kinase-like ATPase, C-terminal domain"/>
    <property type="match status" value="1"/>
</dbReference>
<keyword evidence="5" id="KW-0808">Transferase</keyword>
<dbReference type="GO" id="GO:0005524">
    <property type="term" value="F:ATP binding"/>
    <property type="evidence" value="ECO:0007669"/>
    <property type="project" value="UniProtKB-KW"/>
</dbReference>
<dbReference type="InterPro" id="IPR000700">
    <property type="entry name" value="PAS-assoc_C"/>
</dbReference>
<keyword evidence="4 10" id="KW-0597">Phosphoprotein</keyword>
<keyword evidence="8" id="KW-0067">ATP-binding</keyword>
<feature type="domain" description="PAC" evidence="15">
    <location>
        <begin position="535"/>
        <end position="587"/>
    </location>
</feature>
<dbReference type="Pfam" id="PF11845">
    <property type="entry name" value="Tll0287-like"/>
    <property type="match status" value="1"/>
</dbReference>
<dbReference type="PANTHER" id="PTHR43065:SF42">
    <property type="entry name" value="TWO-COMPONENT SENSOR PPRA"/>
    <property type="match status" value="1"/>
</dbReference>
<dbReference type="InterPro" id="IPR004358">
    <property type="entry name" value="Sig_transdc_His_kin-like_C"/>
</dbReference>
<dbReference type="SUPFAM" id="SSF52172">
    <property type="entry name" value="CheY-like"/>
    <property type="match status" value="1"/>
</dbReference>
<dbReference type="SMART" id="SM00387">
    <property type="entry name" value="HATPase_c"/>
    <property type="match status" value="1"/>
</dbReference>
<dbReference type="CDD" id="cd00082">
    <property type="entry name" value="HisKA"/>
    <property type="match status" value="1"/>
</dbReference>
<dbReference type="Gene3D" id="1.10.287.130">
    <property type="match status" value="1"/>
</dbReference>
<dbReference type="PROSITE" id="PS50885">
    <property type="entry name" value="HAMP"/>
    <property type="match status" value="1"/>
</dbReference>
<evidence type="ECO:0000259" key="16">
    <source>
        <dbReference type="PROSITE" id="PS50885"/>
    </source>
</evidence>
<dbReference type="InterPro" id="IPR003594">
    <property type="entry name" value="HATPase_dom"/>
</dbReference>
<dbReference type="Gene3D" id="3.40.50.2300">
    <property type="match status" value="1"/>
</dbReference>
<comment type="subcellular location">
    <subcellularLocation>
        <location evidence="2">Membrane</location>
    </subcellularLocation>
</comment>
<proteinExistence type="predicted"/>